<protein>
    <submittedName>
        <fullName evidence="1">Uncharacterized protein</fullName>
    </submittedName>
</protein>
<comment type="caution">
    <text evidence="1">The sequence shown here is derived from an EMBL/GenBank/DDBJ whole genome shotgun (WGS) entry which is preliminary data.</text>
</comment>
<proteinExistence type="predicted"/>
<accession>A0A392UCE2</accession>
<dbReference type="EMBL" id="LXQA010791638">
    <property type="protein sequence ID" value="MCI71199.1"/>
    <property type="molecule type" value="Genomic_DNA"/>
</dbReference>
<sequence>TPKVLAAKGVKPTLSPNFNTLAADEVC</sequence>
<name>A0A392UCE2_9FABA</name>
<organism evidence="1 2">
    <name type="scientific">Trifolium medium</name>
    <dbReference type="NCBI Taxonomy" id="97028"/>
    <lineage>
        <taxon>Eukaryota</taxon>
        <taxon>Viridiplantae</taxon>
        <taxon>Streptophyta</taxon>
        <taxon>Embryophyta</taxon>
        <taxon>Tracheophyta</taxon>
        <taxon>Spermatophyta</taxon>
        <taxon>Magnoliopsida</taxon>
        <taxon>eudicotyledons</taxon>
        <taxon>Gunneridae</taxon>
        <taxon>Pentapetalae</taxon>
        <taxon>rosids</taxon>
        <taxon>fabids</taxon>
        <taxon>Fabales</taxon>
        <taxon>Fabaceae</taxon>
        <taxon>Papilionoideae</taxon>
        <taxon>50 kb inversion clade</taxon>
        <taxon>NPAAA clade</taxon>
        <taxon>Hologalegina</taxon>
        <taxon>IRL clade</taxon>
        <taxon>Trifolieae</taxon>
        <taxon>Trifolium</taxon>
    </lineage>
</organism>
<keyword evidence="2" id="KW-1185">Reference proteome</keyword>
<evidence type="ECO:0000313" key="1">
    <source>
        <dbReference type="EMBL" id="MCI71199.1"/>
    </source>
</evidence>
<dbReference type="Proteomes" id="UP000265520">
    <property type="component" value="Unassembled WGS sequence"/>
</dbReference>
<dbReference type="AlphaFoldDB" id="A0A392UCE2"/>
<reference evidence="1 2" key="1">
    <citation type="journal article" date="2018" name="Front. Plant Sci.">
        <title>Red Clover (Trifolium pratense) and Zigzag Clover (T. medium) - A Picture of Genomic Similarities and Differences.</title>
        <authorList>
            <person name="Dluhosova J."/>
            <person name="Istvanek J."/>
            <person name="Nedelnik J."/>
            <person name="Repkova J."/>
        </authorList>
    </citation>
    <scope>NUCLEOTIDE SEQUENCE [LARGE SCALE GENOMIC DNA]</scope>
    <source>
        <strain evidence="2">cv. 10/8</strain>
        <tissue evidence="1">Leaf</tissue>
    </source>
</reference>
<feature type="non-terminal residue" evidence="1">
    <location>
        <position position="1"/>
    </location>
</feature>
<evidence type="ECO:0000313" key="2">
    <source>
        <dbReference type="Proteomes" id="UP000265520"/>
    </source>
</evidence>